<feature type="transmembrane region" description="Helical" evidence="1">
    <location>
        <begin position="146"/>
        <end position="162"/>
    </location>
</feature>
<feature type="transmembrane region" description="Helical" evidence="1">
    <location>
        <begin position="168"/>
        <end position="188"/>
    </location>
</feature>
<evidence type="ECO:0000313" key="3">
    <source>
        <dbReference type="Proteomes" id="UP001156441"/>
    </source>
</evidence>
<dbReference type="Proteomes" id="UP001156441">
    <property type="component" value="Unassembled WGS sequence"/>
</dbReference>
<evidence type="ECO:0000313" key="2">
    <source>
        <dbReference type="EMBL" id="MCT2584238.1"/>
    </source>
</evidence>
<gene>
    <name evidence="2" type="ORF">JT362_14025</name>
</gene>
<organism evidence="2 3">
    <name type="scientific">Actinophytocola gossypii</name>
    <dbReference type="NCBI Taxonomy" id="2812003"/>
    <lineage>
        <taxon>Bacteria</taxon>
        <taxon>Bacillati</taxon>
        <taxon>Actinomycetota</taxon>
        <taxon>Actinomycetes</taxon>
        <taxon>Pseudonocardiales</taxon>
        <taxon>Pseudonocardiaceae</taxon>
    </lineage>
</organism>
<keyword evidence="1" id="KW-0472">Membrane</keyword>
<dbReference type="EMBL" id="JAFFZE010000012">
    <property type="protein sequence ID" value="MCT2584238.1"/>
    <property type="molecule type" value="Genomic_DNA"/>
</dbReference>
<comment type="caution">
    <text evidence="2">The sequence shown here is derived from an EMBL/GenBank/DDBJ whole genome shotgun (WGS) entry which is preliminary data.</text>
</comment>
<feature type="transmembrane region" description="Helical" evidence="1">
    <location>
        <begin position="256"/>
        <end position="274"/>
    </location>
</feature>
<protein>
    <recommendedName>
        <fullName evidence="4">Integral membrane protein</fullName>
    </recommendedName>
</protein>
<name>A0ABT2J8Y8_9PSEU</name>
<proteinExistence type="predicted"/>
<reference evidence="2 3" key="1">
    <citation type="submission" date="2021-02" db="EMBL/GenBank/DDBJ databases">
        <title>Actinophytocola xerophila sp. nov., isolated from soil of cotton cropping field.</title>
        <authorList>
            <person name="Huang R."/>
            <person name="Chen X."/>
            <person name="Ge X."/>
            <person name="Liu W."/>
        </authorList>
    </citation>
    <scope>NUCLEOTIDE SEQUENCE [LARGE SCALE GENOMIC DNA]</scope>
    <source>
        <strain evidence="2 3">S1-96</strain>
    </source>
</reference>
<feature type="transmembrane region" description="Helical" evidence="1">
    <location>
        <begin position="229"/>
        <end position="249"/>
    </location>
</feature>
<feature type="transmembrane region" description="Helical" evidence="1">
    <location>
        <begin position="204"/>
        <end position="223"/>
    </location>
</feature>
<keyword evidence="1" id="KW-0812">Transmembrane</keyword>
<evidence type="ECO:0000256" key="1">
    <source>
        <dbReference type="SAM" id="Phobius"/>
    </source>
</evidence>
<feature type="transmembrane region" description="Helical" evidence="1">
    <location>
        <begin position="72"/>
        <end position="92"/>
    </location>
</feature>
<accession>A0ABT2J8Y8</accession>
<evidence type="ECO:0008006" key="4">
    <source>
        <dbReference type="Google" id="ProtNLM"/>
    </source>
</evidence>
<sequence>MTGLETGYHRLVALYPRDHRERHGEEMLGVLMDGATEHARPGLRETVDLLWGAARLHLRRMVTADGKPTRDVWAAVALLGPLAVLLGAAGALNELRTSSPASLLGPSLSPGAMRWQGSLPDLPVWVVWFVVAVLALFRLRRTAAVGAWLGTVGFLSVPFIAPDPSMRWLALHAGSVVAGVVVAAALTWSPGPARGWELVGAKRFTVFAGVVAATVVLFAIAPGRYHDSVLTSIGSVLLVGVAVAAGGAWSRTGYRAVLMLGLPVVLPVVLLWTLRIDPKTAVLAAGCYGLLAVVVLAVIGTPRARSV</sequence>
<feature type="transmembrane region" description="Helical" evidence="1">
    <location>
        <begin position="280"/>
        <end position="299"/>
    </location>
</feature>
<dbReference type="RefSeq" id="WP_260191644.1">
    <property type="nucleotide sequence ID" value="NZ_JAFFZE010000012.1"/>
</dbReference>
<keyword evidence="3" id="KW-1185">Reference proteome</keyword>
<keyword evidence="1" id="KW-1133">Transmembrane helix</keyword>
<feature type="transmembrane region" description="Helical" evidence="1">
    <location>
        <begin position="122"/>
        <end position="139"/>
    </location>
</feature>